<evidence type="ECO:0000313" key="2">
    <source>
        <dbReference type="Proteomes" id="UP001153331"/>
    </source>
</evidence>
<keyword evidence="2" id="KW-1185">Reference proteome</keyword>
<dbReference type="Proteomes" id="UP001153331">
    <property type="component" value="Unassembled WGS sequence"/>
</dbReference>
<organism evidence="1 2">
    <name type="scientific">Boeremia exigua</name>
    <dbReference type="NCBI Taxonomy" id="749465"/>
    <lineage>
        <taxon>Eukaryota</taxon>
        <taxon>Fungi</taxon>
        <taxon>Dikarya</taxon>
        <taxon>Ascomycota</taxon>
        <taxon>Pezizomycotina</taxon>
        <taxon>Dothideomycetes</taxon>
        <taxon>Pleosporomycetidae</taxon>
        <taxon>Pleosporales</taxon>
        <taxon>Pleosporineae</taxon>
        <taxon>Didymellaceae</taxon>
        <taxon>Boeremia</taxon>
    </lineage>
</organism>
<sequence length="261" mass="28484">MNEPMIREEKALLDWINASPRFSTREDALAWLRSLDQLSTVELRHMVMNYRRHLHMTRSLSMSPIQVVAETAPIEPSQSASALDQIQDSISKIPEHLQVLLANQLVAQEAQVSSASTAALNAIGNLESRLDTQSLATREAAQSMAAIENRLNFIEETAQTHSAHLAKSITEAKEVVTTSAQEVTQLVQAQGSRLAALELTSVSAAECITALDSKVSSMQDTLNAATKEPPNEQRHRGLVFSTSRKDYPIAAVSGKKKGGED</sequence>
<name>A0ACC2I655_9PLEO</name>
<comment type="caution">
    <text evidence="1">The sequence shown here is derived from an EMBL/GenBank/DDBJ whole genome shotgun (WGS) entry which is preliminary data.</text>
</comment>
<protein>
    <submittedName>
        <fullName evidence="1">Uncharacterized protein</fullName>
    </submittedName>
</protein>
<accession>A0ACC2I655</accession>
<gene>
    <name evidence="1" type="ORF">OPT61_g6774</name>
</gene>
<reference evidence="1" key="1">
    <citation type="submission" date="2022-11" db="EMBL/GenBank/DDBJ databases">
        <title>Genome Sequence of Boeremia exigua.</title>
        <authorList>
            <person name="Buettner E."/>
        </authorList>
    </citation>
    <scope>NUCLEOTIDE SEQUENCE</scope>
    <source>
        <strain evidence="1">CU02</strain>
    </source>
</reference>
<proteinExistence type="predicted"/>
<dbReference type="EMBL" id="JAPHNI010000506">
    <property type="protein sequence ID" value="KAJ8110371.1"/>
    <property type="molecule type" value="Genomic_DNA"/>
</dbReference>
<evidence type="ECO:0000313" key="1">
    <source>
        <dbReference type="EMBL" id="KAJ8110371.1"/>
    </source>
</evidence>